<reference evidence="1 2" key="1">
    <citation type="submission" date="2019-06" db="EMBL/GenBank/DDBJ databases">
        <title>Genome sequence analysis of &gt;100 Bacillus licheniformis strains suggests intrinsic resistance to this species.</title>
        <authorList>
            <person name="Wels M."/>
            <person name="Siezen R.J."/>
            <person name="Johansen E."/>
            <person name="Stuer-Lauridsen B."/>
            <person name="Bjerre K."/>
            <person name="Nielsen B.K.K."/>
        </authorList>
    </citation>
    <scope>NUCLEOTIDE SEQUENCE [LARGE SCALE GENOMIC DNA]</scope>
    <source>
        <strain evidence="1 2">BAC-15381</strain>
    </source>
</reference>
<dbReference type="Proteomes" id="UP000429980">
    <property type="component" value="Unassembled WGS sequence"/>
</dbReference>
<comment type="caution">
    <text evidence="1">The sequence shown here is derived from an EMBL/GenBank/DDBJ whole genome shotgun (WGS) entry which is preliminary data.</text>
</comment>
<proteinExistence type="predicted"/>
<accession>A0ABY3FXQ0</accession>
<dbReference type="SUPFAM" id="SSF46785">
    <property type="entry name" value="Winged helix' DNA-binding domain"/>
    <property type="match status" value="1"/>
</dbReference>
<protein>
    <recommendedName>
        <fullName evidence="3">MarR family transcriptional regulator</fullName>
    </recommendedName>
</protein>
<evidence type="ECO:0008006" key="3">
    <source>
        <dbReference type="Google" id="ProtNLM"/>
    </source>
</evidence>
<keyword evidence="2" id="KW-1185">Reference proteome</keyword>
<dbReference type="InterPro" id="IPR036390">
    <property type="entry name" value="WH_DNA-bd_sf"/>
</dbReference>
<sequence>MTKYERVVNENGEIGVFVPESINAVIKTPEEVEKAKYYASLPKKKRFHQGRNYVVSYNDAVSEVIRDLTLTEAGAMVKIMIQLRVKSDGKLLKGSILDGEPMNKADIARILGRSRSNANVLIDRLVALDLLDIRPDGIYVNKRFHSMGDRISDEVFTKVYTVKAKEITNSLRLNEIGMLYKIIPFFHFSEYYLCVNPNADKSFIEYIGRETLASLIGHDVSTVSKIMGRLQSAGAILVTGTRKEVRYLVHPDLMFRQAEGFESDWTVAVRKLFDDHAKKSRR</sequence>
<gene>
    <name evidence="1" type="ORF">CHCC15381_0411</name>
</gene>
<organism evidence="1 2">
    <name type="scientific">Bacillus paralicheniformis</name>
    <dbReference type="NCBI Taxonomy" id="1648923"/>
    <lineage>
        <taxon>Bacteria</taxon>
        <taxon>Bacillati</taxon>
        <taxon>Bacillota</taxon>
        <taxon>Bacilli</taxon>
        <taxon>Bacillales</taxon>
        <taxon>Bacillaceae</taxon>
        <taxon>Bacillus</taxon>
    </lineage>
</organism>
<evidence type="ECO:0000313" key="1">
    <source>
        <dbReference type="EMBL" id="TWL40870.1"/>
    </source>
</evidence>
<dbReference type="RefSeq" id="WP_145685532.1">
    <property type="nucleotide sequence ID" value="NZ_CP120601.2"/>
</dbReference>
<evidence type="ECO:0000313" key="2">
    <source>
        <dbReference type="Proteomes" id="UP000429980"/>
    </source>
</evidence>
<name>A0ABY3FXQ0_9BACI</name>
<dbReference type="EMBL" id="NILF01000025">
    <property type="protein sequence ID" value="TWL40870.1"/>
    <property type="molecule type" value="Genomic_DNA"/>
</dbReference>